<gene>
    <name evidence="3" type="ORF">HD593_009619</name>
</gene>
<name>A0A7X0P4A1_9ACTN</name>
<dbReference type="Gene3D" id="2.60.20.30">
    <property type="match status" value="1"/>
</dbReference>
<dbReference type="InterPro" id="IPR015791">
    <property type="entry name" value="Antimic/Inh_G_crystallin-like"/>
</dbReference>
<evidence type="ECO:0000313" key="3">
    <source>
        <dbReference type="EMBL" id="MBB6554824.1"/>
    </source>
</evidence>
<dbReference type="Pfam" id="PF09076">
    <property type="entry name" value="Crystall_2"/>
    <property type="match status" value="1"/>
</dbReference>
<feature type="domain" description="Streptomyces killer toxin-like beta/gamma crystallin" evidence="2">
    <location>
        <begin position="43"/>
        <end position="75"/>
    </location>
</feature>
<reference evidence="3 4" key="1">
    <citation type="submission" date="2020-08" db="EMBL/GenBank/DDBJ databases">
        <title>Sequencing the genomes of 1000 actinobacteria strains.</title>
        <authorList>
            <person name="Klenk H.-P."/>
        </authorList>
    </citation>
    <scope>NUCLEOTIDE SEQUENCE [LARGE SCALE GENOMIC DNA]</scope>
    <source>
        <strain evidence="3 4">DSM 43768</strain>
    </source>
</reference>
<evidence type="ECO:0000259" key="2">
    <source>
        <dbReference type="Pfam" id="PF09076"/>
    </source>
</evidence>
<dbReference type="InterPro" id="IPR011024">
    <property type="entry name" value="G_crystallin-like"/>
</dbReference>
<keyword evidence="1" id="KW-0732">Signal</keyword>
<keyword evidence="4" id="KW-1185">Reference proteome</keyword>
<sequence>MRTLAVLSSAALAASIIGVTATPALAIDNVRCSDGAGYTEIHNEKRHCFANAGWQTVYIANVHHVKAGNNRIMISWYTTSGASGGGTMEKWQEQDFSPRVIIKRITIL</sequence>
<evidence type="ECO:0000256" key="1">
    <source>
        <dbReference type="SAM" id="SignalP"/>
    </source>
</evidence>
<dbReference type="SUPFAM" id="SSF49695">
    <property type="entry name" value="gamma-Crystallin-like"/>
    <property type="match status" value="1"/>
</dbReference>
<feature type="signal peptide" evidence="1">
    <location>
        <begin position="1"/>
        <end position="26"/>
    </location>
</feature>
<dbReference type="AlphaFoldDB" id="A0A7X0P4A1"/>
<dbReference type="EMBL" id="JACHMI010000001">
    <property type="protein sequence ID" value="MBB6554824.1"/>
    <property type="molecule type" value="Genomic_DNA"/>
</dbReference>
<comment type="caution">
    <text evidence="3">The sequence shown here is derived from an EMBL/GenBank/DDBJ whole genome shotgun (WGS) entry which is preliminary data.</text>
</comment>
<accession>A0A7X0P4A1</accession>
<proteinExistence type="predicted"/>
<dbReference type="InterPro" id="IPR015161">
    <property type="entry name" value="Sklp_toxin_b/g_crystallin"/>
</dbReference>
<evidence type="ECO:0000313" key="4">
    <source>
        <dbReference type="Proteomes" id="UP000565579"/>
    </source>
</evidence>
<organism evidence="3 4">
    <name type="scientific">Nonomuraea rubra</name>
    <dbReference type="NCBI Taxonomy" id="46180"/>
    <lineage>
        <taxon>Bacteria</taxon>
        <taxon>Bacillati</taxon>
        <taxon>Actinomycetota</taxon>
        <taxon>Actinomycetes</taxon>
        <taxon>Streptosporangiales</taxon>
        <taxon>Streptosporangiaceae</taxon>
        <taxon>Nonomuraea</taxon>
    </lineage>
</organism>
<feature type="chain" id="PRO_5031514541" description="Streptomyces killer toxin-like beta/gamma crystallin domain-containing protein" evidence="1">
    <location>
        <begin position="27"/>
        <end position="108"/>
    </location>
</feature>
<dbReference type="RefSeq" id="WP_185109489.1">
    <property type="nucleotide sequence ID" value="NZ_BAAAXY010000233.1"/>
</dbReference>
<dbReference type="Proteomes" id="UP000565579">
    <property type="component" value="Unassembled WGS sequence"/>
</dbReference>
<protein>
    <recommendedName>
        <fullName evidence="2">Streptomyces killer toxin-like beta/gamma crystallin domain-containing protein</fullName>
    </recommendedName>
</protein>